<feature type="chain" id="PRO_5045191594" evidence="3">
    <location>
        <begin position="29"/>
        <end position="308"/>
    </location>
</feature>
<reference evidence="4 5" key="1">
    <citation type="submission" date="2022-10" db="EMBL/GenBank/DDBJ databases">
        <title>The complete genomes of actinobacterial strains from the NBC collection.</title>
        <authorList>
            <person name="Joergensen T.S."/>
            <person name="Alvarez Arevalo M."/>
            <person name="Sterndorff E.B."/>
            <person name="Faurdal D."/>
            <person name="Vuksanovic O."/>
            <person name="Mourched A.-S."/>
            <person name="Charusanti P."/>
            <person name="Shaw S."/>
            <person name="Blin K."/>
            <person name="Weber T."/>
        </authorList>
    </citation>
    <scope>NUCLEOTIDE SEQUENCE [LARGE SCALE GENOMIC DNA]</scope>
    <source>
        <strain evidence="4 5">NBC_01247</strain>
    </source>
</reference>
<proteinExistence type="predicted"/>
<feature type="signal peptide" evidence="3">
    <location>
        <begin position="1"/>
        <end position="28"/>
    </location>
</feature>
<feature type="region of interest" description="Disordered" evidence="1">
    <location>
        <begin position="271"/>
        <end position="308"/>
    </location>
</feature>
<keyword evidence="2" id="KW-0812">Transmembrane</keyword>
<keyword evidence="3" id="KW-0732">Signal</keyword>
<name>A0ABZ1W8M2_9ACTN</name>
<evidence type="ECO:0000256" key="2">
    <source>
        <dbReference type="SAM" id="Phobius"/>
    </source>
</evidence>
<keyword evidence="2" id="KW-0472">Membrane</keyword>
<keyword evidence="2" id="KW-1133">Transmembrane helix</keyword>
<feature type="compositionally biased region" description="Low complexity" evidence="1">
    <location>
        <begin position="285"/>
        <end position="308"/>
    </location>
</feature>
<feature type="transmembrane region" description="Helical" evidence="2">
    <location>
        <begin position="249"/>
        <end position="270"/>
    </location>
</feature>
<dbReference type="EMBL" id="CP108482">
    <property type="protein sequence ID" value="WUS57189.1"/>
    <property type="molecule type" value="Genomic_DNA"/>
</dbReference>
<evidence type="ECO:0000313" key="4">
    <source>
        <dbReference type="EMBL" id="WUS57189.1"/>
    </source>
</evidence>
<gene>
    <name evidence="4" type="ORF">OG469_17735</name>
</gene>
<dbReference type="Proteomes" id="UP001432014">
    <property type="component" value="Chromosome"/>
</dbReference>
<evidence type="ECO:0000313" key="5">
    <source>
        <dbReference type="Proteomes" id="UP001432014"/>
    </source>
</evidence>
<protein>
    <submittedName>
        <fullName evidence="4">Peptidase</fullName>
    </submittedName>
</protein>
<sequence length="308" mass="31423">MRTLLRTSLAALALAPVLVPLAAPAASAASPSPSPSASSTAPSSKVGTTFLTATTLAPGQDAKVSASTGDYLYWAFAAAEGQTPTLSLNVTLAPAADRHGPQTWSVEVFDGLRRRQSCTAGTQNATGEATAASLSLGCTLRQVRSWAEPWSGDPLPGTYYVRLSVADAPQQDLGLAAAVQLHIATKGGQDDAQPEGGSLKAPLVPPVNAGATAAPGSTAVPAAGARAAAPVEPESHWYTGWFSGWNSRWFWTVAGGALAALAGVAGYTLTRHPRGRRPARYGAVPPQAQPQGPSQAPQPGQYPGSGQR</sequence>
<keyword evidence="5" id="KW-1185">Reference proteome</keyword>
<dbReference type="RefSeq" id="WP_329497490.1">
    <property type="nucleotide sequence ID" value="NZ_CP108460.1"/>
</dbReference>
<organism evidence="4 5">
    <name type="scientific">Kitasatospora herbaricolor</name>
    <dbReference type="NCBI Taxonomy" id="68217"/>
    <lineage>
        <taxon>Bacteria</taxon>
        <taxon>Bacillati</taxon>
        <taxon>Actinomycetota</taxon>
        <taxon>Actinomycetes</taxon>
        <taxon>Kitasatosporales</taxon>
        <taxon>Streptomycetaceae</taxon>
        <taxon>Kitasatospora</taxon>
    </lineage>
</organism>
<evidence type="ECO:0000256" key="3">
    <source>
        <dbReference type="SAM" id="SignalP"/>
    </source>
</evidence>
<accession>A0ABZ1W8M2</accession>
<evidence type="ECO:0000256" key="1">
    <source>
        <dbReference type="SAM" id="MobiDB-lite"/>
    </source>
</evidence>